<keyword evidence="6" id="KW-0175">Coiled coil</keyword>
<comment type="caution">
    <text evidence="7">The sequence shown here is derived from an EMBL/GenBank/DDBJ whole genome shotgun (WGS) entry which is preliminary data.</text>
</comment>
<dbReference type="SUPFAM" id="SSF58014">
    <property type="entry name" value="Coiled-coil domain of nucleotide exchange factor GrpE"/>
    <property type="match status" value="1"/>
</dbReference>
<protein>
    <recommendedName>
        <fullName evidence="4">GrpE protein homolog</fullName>
    </recommendedName>
</protein>
<proteinExistence type="inferred from homology"/>
<dbReference type="FunFam" id="2.30.22.10:FF:000002">
    <property type="entry name" value="GrpE protein homolog"/>
    <property type="match status" value="1"/>
</dbReference>
<reference evidence="7 8" key="1">
    <citation type="journal article" date="2018" name="MBio">
        <title>Comparative Genomics Reveals the Core Gene Toolbox for the Fungus-Insect Symbiosis.</title>
        <authorList>
            <person name="Wang Y."/>
            <person name="Stata M."/>
            <person name="Wang W."/>
            <person name="Stajich J.E."/>
            <person name="White M.M."/>
            <person name="Moncalvo J.M."/>
        </authorList>
    </citation>
    <scope>NUCLEOTIDE SEQUENCE [LARGE SCALE GENOMIC DNA]</scope>
    <source>
        <strain evidence="7 8">AUS-77-4</strain>
    </source>
</reference>
<dbReference type="GO" id="GO:0030150">
    <property type="term" value="P:protein import into mitochondrial matrix"/>
    <property type="evidence" value="ECO:0007669"/>
    <property type="project" value="TreeGrafter"/>
</dbReference>
<evidence type="ECO:0000256" key="6">
    <source>
        <dbReference type="SAM" id="Coils"/>
    </source>
</evidence>
<dbReference type="GO" id="GO:0006457">
    <property type="term" value="P:protein folding"/>
    <property type="evidence" value="ECO:0007669"/>
    <property type="project" value="InterPro"/>
</dbReference>
<name>A0A2T9YP58_9FUNG</name>
<gene>
    <name evidence="7" type="ORF">BB559_003095</name>
</gene>
<dbReference type="Proteomes" id="UP000245699">
    <property type="component" value="Unassembled WGS sequence"/>
</dbReference>
<dbReference type="GO" id="GO:0051082">
    <property type="term" value="F:unfolded protein binding"/>
    <property type="evidence" value="ECO:0007669"/>
    <property type="project" value="TreeGrafter"/>
</dbReference>
<dbReference type="EMBL" id="MBFT01000273">
    <property type="protein sequence ID" value="PVU94128.1"/>
    <property type="molecule type" value="Genomic_DNA"/>
</dbReference>
<organism evidence="7 8">
    <name type="scientific">Furculomyces boomerangus</name>
    <dbReference type="NCBI Taxonomy" id="61424"/>
    <lineage>
        <taxon>Eukaryota</taxon>
        <taxon>Fungi</taxon>
        <taxon>Fungi incertae sedis</taxon>
        <taxon>Zoopagomycota</taxon>
        <taxon>Kickxellomycotina</taxon>
        <taxon>Harpellomycetes</taxon>
        <taxon>Harpellales</taxon>
        <taxon>Harpellaceae</taxon>
        <taxon>Furculomyces</taxon>
    </lineage>
</organism>
<dbReference type="PRINTS" id="PR00773">
    <property type="entry name" value="GRPEPROTEIN"/>
</dbReference>
<dbReference type="PANTHER" id="PTHR21237:SF23">
    <property type="entry name" value="GRPE PROTEIN HOMOLOG, MITOCHONDRIAL"/>
    <property type="match status" value="1"/>
</dbReference>
<dbReference type="GO" id="GO:0042803">
    <property type="term" value="F:protein homodimerization activity"/>
    <property type="evidence" value="ECO:0007669"/>
    <property type="project" value="InterPro"/>
</dbReference>
<dbReference type="HAMAP" id="MF_01151">
    <property type="entry name" value="GrpE"/>
    <property type="match status" value="1"/>
</dbReference>
<evidence type="ECO:0000256" key="3">
    <source>
        <dbReference type="ARBA" id="ARBA00023186"/>
    </source>
</evidence>
<dbReference type="InterPro" id="IPR009012">
    <property type="entry name" value="GrpE_head"/>
</dbReference>
<dbReference type="STRING" id="61424.A0A2T9YP58"/>
<sequence>MLSITRQRLIQRSTLNSIARFKLFSQYSTENKESSDEKSCHSAEDLKKTLEEKEAILKETKDNYLRALAETENVRQRYKTEVESTKKLAIRGFSKDLIDTVDILTIALKNVPAEIKIVENSHEDHKKAVKAIEDLSLGVEMTLKNLIKTLERHGVKEFNPHGKKFDPNTCQALFQVPMPGMEPGHVFVVEKKGYMIHDYVLRPAEVGVVSDNK</sequence>
<dbReference type="SUPFAM" id="SSF51064">
    <property type="entry name" value="Head domain of nucleotide exchange factor GrpE"/>
    <property type="match status" value="1"/>
</dbReference>
<dbReference type="Gene3D" id="3.90.20.20">
    <property type="match status" value="1"/>
</dbReference>
<comment type="similarity">
    <text evidence="2 5">Belongs to the GrpE family.</text>
</comment>
<accession>A0A2T9YP58</accession>
<dbReference type="Gene3D" id="2.30.22.10">
    <property type="entry name" value="Head domain of nucleotide exchange factor GrpE"/>
    <property type="match status" value="1"/>
</dbReference>
<dbReference type="InterPro" id="IPR013805">
    <property type="entry name" value="GrpE_CC"/>
</dbReference>
<dbReference type="InterPro" id="IPR000740">
    <property type="entry name" value="GrpE"/>
</dbReference>
<comment type="function">
    <text evidence="4">Essential component of the PAM complex, a complex required for the translocation of transit peptide-containing proteins from the inner membrane into the mitochondrial matrix in an ATP-dependent manner.</text>
</comment>
<keyword evidence="4" id="KW-0496">Mitochondrion</keyword>
<evidence type="ECO:0000313" key="7">
    <source>
        <dbReference type="EMBL" id="PVU94128.1"/>
    </source>
</evidence>
<comment type="subcellular location">
    <subcellularLocation>
        <location evidence="1 4">Mitochondrion matrix</location>
    </subcellularLocation>
</comment>
<keyword evidence="8" id="KW-1185">Reference proteome</keyword>
<keyword evidence="3 4" id="KW-0143">Chaperone</keyword>
<dbReference type="OrthoDB" id="201635at2759"/>
<dbReference type="PROSITE" id="PS01071">
    <property type="entry name" value="GRPE"/>
    <property type="match status" value="1"/>
</dbReference>
<evidence type="ECO:0000256" key="2">
    <source>
        <dbReference type="ARBA" id="ARBA00009054"/>
    </source>
</evidence>
<dbReference type="GO" id="GO:0051087">
    <property type="term" value="F:protein-folding chaperone binding"/>
    <property type="evidence" value="ECO:0007669"/>
    <property type="project" value="InterPro"/>
</dbReference>
<dbReference type="PANTHER" id="PTHR21237">
    <property type="entry name" value="GRPE PROTEIN"/>
    <property type="match status" value="1"/>
</dbReference>
<evidence type="ECO:0000256" key="4">
    <source>
        <dbReference type="RuleBase" id="RU000640"/>
    </source>
</evidence>
<dbReference type="Pfam" id="PF01025">
    <property type="entry name" value="GrpE"/>
    <property type="match status" value="1"/>
</dbReference>
<evidence type="ECO:0000256" key="5">
    <source>
        <dbReference type="RuleBase" id="RU004478"/>
    </source>
</evidence>
<dbReference type="CDD" id="cd00446">
    <property type="entry name" value="GrpE"/>
    <property type="match status" value="1"/>
</dbReference>
<evidence type="ECO:0000256" key="1">
    <source>
        <dbReference type="ARBA" id="ARBA00004305"/>
    </source>
</evidence>
<dbReference type="AlphaFoldDB" id="A0A2T9YP58"/>
<evidence type="ECO:0000313" key="8">
    <source>
        <dbReference type="Proteomes" id="UP000245699"/>
    </source>
</evidence>
<feature type="coiled-coil region" evidence="6">
    <location>
        <begin position="43"/>
        <end position="88"/>
    </location>
</feature>
<dbReference type="GO" id="GO:0001405">
    <property type="term" value="C:PAM complex, Tim23 associated import motor"/>
    <property type="evidence" value="ECO:0007669"/>
    <property type="project" value="TreeGrafter"/>
</dbReference>
<dbReference type="GO" id="GO:0000774">
    <property type="term" value="F:adenyl-nucleotide exchange factor activity"/>
    <property type="evidence" value="ECO:0007669"/>
    <property type="project" value="InterPro"/>
</dbReference>